<evidence type="ECO:0000256" key="4">
    <source>
        <dbReference type="ARBA" id="ARBA00022729"/>
    </source>
</evidence>
<dbReference type="GeneID" id="107522707"/>
<comment type="subcellular location">
    <subcellularLocation>
        <location evidence="1 6">Secreted</location>
    </subcellularLocation>
</comment>
<dbReference type="Gene3D" id="2.20.25.590">
    <property type="match status" value="1"/>
</dbReference>
<feature type="signal peptide" evidence="6">
    <location>
        <begin position="1"/>
        <end position="23"/>
    </location>
</feature>
<evidence type="ECO:0000313" key="7">
    <source>
        <dbReference type="Proteomes" id="UP001652624"/>
    </source>
</evidence>
<dbReference type="OrthoDB" id="6076852at2759"/>
<reference evidence="8" key="2">
    <citation type="submission" date="2025-08" db="UniProtKB">
        <authorList>
            <consortium name="RefSeq"/>
        </authorList>
    </citation>
    <scope>IDENTIFICATION</scope>
</reference>
<dbReference type="CTD" id="4477"/>
<sequence length="115" mass="12822">MVTMNVLLGRLLVLATLIVLCNSSCYLILKKSNESPNECTDDEGNSHQLNSSWKTKNCMQCDCGKTEISCCSIAAIPMGYNEQKCEAILDDKTCKYKVVERKNPKKTCKFTSSIL</sequence>
<dbReference type="PANTHER" id="PTHR10500">
    <property type="entry name" value="BETA-MICROSEMINOPROTEIN"/>
    <property type="match status" value="1"/>
</dbReference>
<dbReference type="AlphaFoldDB" id="A0A1S3WFZ0"/>
<evidence type="ECO:0000313" key="8">
    <source>
        <dbReference type="RefSeq" id="XP_016045202.1"/>
    </source>
</evidence>
<dbReference type="FunCoup" id="A0A1S3WFZ0">
    <property type="interactions" value="7"/>
</dbReference>
<organism evidence="7 8">
    <name type="scientific">Erinaceus europaeus</name>
    <name type="common">Western European hedgehog</name>
    <dbReference type="NCBI Taxonomy" id="9365"/>
    <lineage>
        <taxon>Eukaryota</taxon>
        <taxon>Metazoa</taxon>
        <taxon>Chordata</taxon>
        <taxon>Craniata</taxon>
        <taxon>Vertebrata</taxon>
        <taxon>Euteleostomi</taxon>
        <taxon>Mammalia</taxon>
        <taxon>Eutheria</taxon>
        <taxon>Laurasiatheria</taxon>
        <taxon>Eulipotyphla</taxon>
        <taxon>Erinaceidae</taxon>
        <taxon>Erinaceinae</taxon>
        <taxon>Erinaceus</taxon>
    </lineage>
</organism>
<dbReference type="InParanoid" id="A0A1S3WFZ0"/>
<gene>
    <name evidence="8" type="primary">MSMB</name>
</gene>
<accession>A0A1S3WFZ0</accession>
<dbReference type="PANTHER" id="PTHR10500:SF8">
    <property type="entry name" value="BETA-MICROSEMINOPROTEIN"/>
    <property type="match status" value="1"/>
</dbReference>
<dbReference type="STRING" id="9365.ENSEEUP00000003585"/>
<feature type="chain" id="PRO_5011129462" description="Beta-microseminoprotein" evidence="6">
    <location>
        <begin position="24"/>
        <end position="115"/>
    </location>
</feature>
<proteinExistence type="inferred from homology"/>
<keyword evidence="3 6" id="KW-0964">Secreted</keyword>
<keyword evidence="4 6" id="KW-0732">Signal</keyword>
<evidence type="ECO:0000256" key="2">
    <source>
        <dbReference type="ARBA" id="ARBA00010352"/>
    </source>
</evidence>
<evidence type="ECO:0000256" key="5">
    <source>
        <dbReference type="ARBA" id="ARBA00023157"/>
    </source>
</evidence>
<dbReference type="Gene3D" id="2.10.70.10">
    <property type="entry name" value="Complement Module, domain 1"/>
    <property type="match status" value="1"/>
</dbReference>
<name>A0A1S3WFZ0_ERIEU</name>
<keyword evidence="7" id="KW-1185">Reference proteome</keyword>
<evidence type="ECO:0000256" key="6">
    <source>
        <dbReference type="RuleBase" id="RU364124"/>
    </source>
</evidence>
<protein>
    <recommendedName>
        <fullName evidence="6">Beta-microseminoprotein</fullName>
    </recommendedName>
</protein>
<keyword evidence="5" id="KW-1015">Disulfide bond</keyword>
<evidence type="ECO:0000256" key="1">
    <source>
        <dbReference type="ARBA" id="ARBA00004613"/>
    </source>
</evidence>
<dbReference type="Proteomes" id="UP001652624">
    <property type="component" value="Chromosome 1"/>
</dbReference>
<dbReference type="GO" id="GO:0005576">
    <property type="term" value="C:extracellular region"/>
    <property type="evidence" value="ECO:0007669"/>
    <property type="project" value="UniProtKB-SubCell"/>
</dbReference>
<reference evidence="7" key="1">
    <citation type="submission" date="2025-05" db="UniProtKB">
        <authorList>
            <consortium name="RefSeq"/>
        </authorList>
    </citation>
    <scope>NUCLEOTIDE SEQUENCE [LARGE SCALE GENOMIC DNA]</scope>
</reference>
<comment type="similarity">
    <text evidence="2 6">Belongs to the beta-microseminoprotein family.</text>
</comment>
<evidence type="ECO:0000256" key="3">
    <source>
        <dbReference type="ARBA" id="ARBA00022525"/>
    </source>
</evidence>
<dbReference type="InterPro" id="IPR008735">
    <property type="entry name" value="PSP94"/>
</dbReference>
<dbReference type="RefSeq" id="XP_016045202.1">
    <property type="nucleotide sequence ID" value="XM_016189716.2"/>
</dbReference>
<dbReference type="Pfam" id="PF05825">
    <property type="entry name" value="PSP94"/>
    <property type="match status" value="1"/>
</dbReference>